<dbReference type="CDD" id="cd00038">
    <property type="entry name" value="CAP_ED"/>
    <property type="match status" value="1"/>
</dbReference>
<accession>A0A432W493</accession>
<dbReference type="Pfam" id="PF00027">
    <property type="entry name" value="cNMP_binding"/>
    <property type="match status" value="1"/>
</dbReference>
<dbReference type="EMBL" id="PIPL01000002">
    <property type="protein sequence ID" value="RUO24323.1"/>
    <property type="molecule type" value="Genomic_DNA"/>
</dbReference>
<dbReference type="AlphaFoldDB" id="A0A432W493"/>
<dbReference type="RefSeq" id="WP_126804026.1">
    <property type="nucleotide sequence ID" value="NZ_PIPL01000002.1"/>
</dbReference>
<dbReference type="OrthoDB" id="5241243at2"/>
<comment type="caution">
    <text evidence="2">The sequence shown here is derived from an EMBL/GenBank/DDBJ whole genome shotgun (WGS) entry which is preliminary data.</text>
</comment>
<dbReference type="PANTHER" id="PTHR23011">
    <property type="entry name" value="CYCLIC NUCLEOTIDE-BINDING DOMAIN CONTAINING PROTEIN"/>
    <property type="match status" value="1"/>
</dbReference>
<keyword evidence="3" id="KW-1185">Reference proteome</keyword>
<dbReference type="SUPFAM" id="SSF51206">
    <property type="entry name" value="cAMP-binding domain-like"/>
    <property type="match status" value="1"/>
</dbReference>
<sequence length="152" mass="17233">MQIIQTVSRLKLLEIMNRLDFFVEFTAEERGLLLEDKLQVYSCRKDRAVIREGESDTAFYLLLSGILRIEKSKQELGTVTSGQFIGEGAFVTRRPRSASAIAAEDCILLRLDNKALRSLGAVLREKVKDAIIVGMAKRIVHLNQRLELTRLN</sequence>
<reference evidence="2 3" key="1">
    <citation type="journal article" date="2011" name="Front. Microbiol.">
        <title>Genomic signatures of strain selection and enhancement in Bacillus atrophaeus var. globigii, a historical biowarfare simulant.</title>
        <authorList>
            <person name="Gibbons H.S."/>
            <person name="Broomall S.M."/>
            <person name="McNew L.A."/>
            <person name="Daligault H."/>
            <person name="Chapman C."/>
            <person name="Bruce D."/>
            <person name="Karavis M."/>
            <person name="Krepps M."/>
            <person name="McGregor P.A."/>
            <person name="Hong C."/>
            <person name="Park K.H."/>
            <person name="Akmal A."/>
            <person name="Feldman A."/>
            <person name="Lin J.S."/>
            <person name="Chang W.E."/>
            <person name="Higgs B.W."/>
            <person name="Demirev P."/>
            <person name="Lindquist J."/>
            <person name="Liem A."/>
            <person name="Fochler E."/>
            <person name="Read T.D."/>
            <person name="Tapia R."/>
            <person name="Johnson S."/>
            <person name="Bishop-Lilly K.A."/>
            <person name="Detter C."/>
            <person name="Han C."/>
            <person name="Sozhamannan S."/>
            <person name="Rosenzweig C.N."/>
            <person name="Skowronski E.W."/>
        </authorList>
    </citation>
    <scope>NUCLEOTIDE SEQUENCE [LARGE SCALE GENOMIC DNA]</scope>
    <source>
        <strain evidence="2 3">MLST1</strain>
    </source>
</reference>
<gene>
    <name evidence="2" type="ORF">CWE09_10630</name>
</gene>
<dbReference type="InterPro" id="IPR018490">
    <property type="entry name" value="cNMP-bd_dom_sf"/>
</dbReference>
<dbReference type="PROSITE" id="PS50042">
    <property type="entry name" value="CNMP_BINDING_3"/>
    <property type="match status" value="1"/>
</dbReference>
<name>A0A432W493_9GAMM</name>
<protein>
    <recommendedName>
        <fullName evidence="1">Cyclic nucleotide-binding domain-containing protein</fullName>
    </recommendedName>
</protein>
<organism evidence="2 3">
    <name type="scientific">Aliidiomarina minuta</name>
    <dbReference type="NCBI Taxonomy" id="880057"/>
    <lineage>
        <taxon>Bacteria</taxon>
        <taxon>Pseudomonadati</taxon>
        <taxon>Pseudomonadota</taxon>
        <taxon>Gammaproteobacteria</taxon>
        <taxon>Alteromonadales</taxon>
        <taxon>Idiomarinaceae</taxon>
        <taxon>Aliidiomarina</taxon>
    </lineage>
</organism>
<evidence type="ECO:0000259" key="1">
    <source>
        <dbReference type="PROSITE" id="PS50042"/>
    </source>
</evidence>
<dbReference type="Proteomes" id="UP000288293">
    <property type="component" value="Unassembled WGS sequence"/>
</dbReference>
<dbReference type="SMART" id="SM00100">
    <property type="entry name" value="cNMP"/>
    <property type="match status" value="1"/>
</dbReference>
<evidence type="ECO:0000313" key="3">
    <source>
        <dbReference type="Proteomes" id="UP000288293"/>
    </source>
</evidence>
<dbReference type="InterPro" id="IPR014710">
    <property type="entry name" value="RmlC-like_jellyroll"/>
</dbReference>
<dbReference type="PANTHER" id="PTHR23011:SF28">
    <property type="entry name" value="CYCLIC NUCLEOTIDE-BINDING DOMAIN CONTAINING PROTEIN"/>
    <property type="match status" value="1"/>
</dbReference>
<proteinExistence type="predicted"/>
<feature type="domain" description="Cyclic nucleotide-binding" evidence="1">
    <location>
        <begin position="21"/>
        <end position="119"/>
    </location>
</feature>
<dbReference type="InterPro" id="IPR000595">
    <property type="entry name" value="cNMP-bd_dom"/>
</dbReference>
<evidence type="ECO:0000313" key="2">
    <source>
        <dbReference type="EMBL" id="RUO24323.1"/>
    </source>
</evidence>
<dbReference type="Gene3D" id="2.60.120.10">
    <property type="entry name" value="Jelly Rolls"/>
    <property type="match status" value="1"/>
</dbReference>